<evidence type="ECO:0008006" key="5">
    <source>
        <dbReference type="Google" id="ProtNLM"/>
    </source>
</evidence>
<protein>
    <recommendedName>
        <fullName evidence="5">Flagellar basal body protein</fullName>
    </recommendedName>
</protein>
<dbReference type="Pfam" id="PF00460">
    <property type="entry name" value="Flg_bb_rod"/>
    <property type="match status" value="1"/>
</dbReference>
<dbReference type="EMBL" id="FLUQ01000001">
    <property type="protein sequence ID" value="SBV90414.1"/>
    <property type="molecule type" value="Genomic_DNA"/>
</dbReference>
<dbReference type="GO" id="GO:0071978">
    <property type="term" value="P:bacterial-type flagellum-dependent swarming motility"/>
    <property type="evidence" value="ECO:0007669"/>
    <property type="project" value="TreeGrafter"/>
</dbReference>
<feature type="domain" description="Flagellar basal-body/hook protein C-terminal" evidence="3">
    <location>
        <begin position="80"/>
        <end position="124"/>
    </location>
</feature>
<dbReference type="InterPro" id="IPR010930">
    <property type="entry name" value="Flg_bb/hook_C_dom"/>
</dbReference>
<accession>A0A212IT72</accession>
<dbReference type="PANTHER" id="PTHR30435:SF19">
    <property type="entry name" value="FLAGELLAR BASAL-BODY ROD PROTEIN FLGG"/>
    <property type="match status" value="1"/>
</dbReference>
<dbReference type="GO" id="GO:0009288">
    <property type="term" value="C:bacterial-type flagellum"/>
    <property type="evidence" value="ECO:0007669"/>
    <property type="project" value="TreeGrafter"/>
</dbReference>
<proteinExistence type="inferred from homology"/>
<evidence type="ECO:0000313" key="4">
    <source>
        <dbReference type="EMBL" id="SBV90414.1"/>
    </source>
</evidence>
<evidence type="ECO:0000256" key="1">
    <source>
        <dbReference type="ARBA" id="ARBA00009677"/>
    </source>
</evidence>
<sequence length="126" mass="13144">MQIGSTNASALSAFGVDMLVRANNLANVNTPGFQAQNLSLMTGTDGQGVLVGLISTDKTPGPPVPGLVSITDGGREVLSQGYVEGSNTDIAREFVHMIGTQRAYDANAVAIRTVDDMTGMLLNMMI</sequence>
<gene>
    <name evidence="4" type="ORF">KL86DPRO_10014</name>
</gene>
<comment type="similarity">
    <text evidence="1">Belongs to the flagella basal body rod proteins family.</text>
</comment>
<evidence type="ECO:0000259" key="2">
    <source>
        <dbReference type="Pfam" id="PF00460"/>
    </source>
</evidence>
<dbReference type="AlphaFoldDB" id="A0A212IT72"/>
<name>A0A212IT72_9DELT</name>
<dbReference type="InterPro" id="IPR001444">
    <property type="entry name" value="Flag_bb_rod_N"/>
</dbReference>
<evidence type="ECO:0000259" key="3">
    <source>
        <dbReference type="Pfam" id="PF06429"/>
    </source>
</evidence>
<reference evidence="4" key="1">
    <citation type="submission" date="2016-04" db="EMBL/GenBank/DDBJ databases">
        <authorList>
            <person name="Evans L.H."/>
            <person name="Alamgir A."/>
            <person name="Owens N."/>
            <person name="Weber N.D."/>
            <person name="Virtaneva K."/>
            <person name="Barbian K."/>
            <person name="Babar A."/>
            <person name="Rosenke K."/>
        </authorList>
    </citation>
    <scope>NUCLEOTIDE SEQUENCE</scope>
    <source>
        <strain evidence="4">86</strain>
    </source>
</reference>
<organism evidence="4">
    <name type="scientific">uncultured delta proteobacterium</name>
    <dbReference type="NCBI Taxonomy" id="34034"/>
    <lineage>
        <taxon>Bacteria</taxon>
        <taxon>Deltaproteobacteria</taxon>
        <taxon>environmental samples</taxon>
    </lineage>
</organism>
<dbReference type="Pfam" id="PF06429">
    <property type="entry name" value="Flg_bbr_C"/>
    <property type="match status" value="1"/>
</dbReference>
<dbReference type="PANTHER" id="PTHR30435">
    <property type="entry name" value="FLAGELLAR PROTEIN"/>
    <property type="match status" value="1"/>
</dbReference>
<feature type="domain" description="Flagellar basal body rod protein N-terminal" evidence="2">
    <location>
        <begin position="6"/>
        <end position="34"/>
    </location>
</feature>